<proteinExistence type="predicted"/>
<accession>A0A316W9T5</accession>
<dbReference type="InterPro" id="IPR000595">
    <property type="entry name" value="cNMP-bd_dom"/>
</dbReference>
<dbReference type="PRINTS" id="PR00034">
    <property type="entry name" value="HTHCRP"/>
</dbReference>
<dbReference type="Pfam" id="PF13545">
    <property type="entry name" value="HTH_Crp_2"/>
    <property type="match status" value="1"/>
</dbReference>
<evidence type="ECO:0000313" key="6">
    <source>
        <dbReference type="Proteomes" id="UP000236413"/>
    </source>
</evidence>
<dbReference type="EMBL" id="PPEG02000015">
    <property type="protein sequence ID" value="PWN57987.1"/>
    <property type="molecule type" value="Genomic_DNA"/>
</dbReference>
<name>A0A316W9T5_9FLAO</name>
<keyword evidence="3" id="KW-0804">Transcription</keyword>
<dbReference type="RefSeq" id="WP_103232788.1">
    <property type="nucleotide sequence ID" value="NZ_PPEG02000015.1"/>
</dbReference>
<dbReference type="InterPro" id="IPR036388">
    <property type="entry name" value="WH-like_DNA-bd_sf"/>
</dbReference>
<protein>
    <submittedName>
        <fullName evidence="5">Crp/Fnr family transcriptional regulator</fullName>
    </submittedName>
</protein>
<dbReference type="InterPro" id="IPR036390">
    <property type="entry name" value="WH_DNA-bd_sf"/>
</dbReference>
<dbReference type="SUPFAM" id="SSF46785">
    <property type="entry name" value="Winged helix' DNA-binding domain"/>
    <property type="match status" value="1"/>
</dbReference>
<dbReference type="Gene3D" id="1.10.10.10">
    <property type="entry name" value="Winged helix-like DNA-binding domain superfamily/Winged helix DNA-binding domain"/>
    <property type="match status" value="1"/>
</dbReference>
<organism evidence="5 6">
    <name type="scientific">Chryseobacterium viscerum</name>
    <dbReference type="NCBI Taxonomy" id="1037377"/>
    <lineage>
        <taxon>Bacteria</taxon>
        <taxon>Pseudomonadati</taxon>
        <taxon>Bacteroidota</taxon>
        <taxon>Flavobacteriia</taxon>
        <taxon>Flavobacteriales</taxon>
        <taxon>Weeksellaceae</taxon>
        <taxon>Chryseobacterium group</taxon>
        <taxon>Chryseobacterium</taxon>
    </lineage>
</organism>
<dbReference type="Gene3D" id="2.60.120.10">
    <property type="entry name" value="Jelly Rolls"/>
    <property type="match status" value="1"/>
</dbReference>
<dbReference type="PROSITE" id="PS51063">
    <property type="entry name" value="HTH_CRP_2"/>
    <property type="match status" value="1"/>
</dbReference>
<dbReference type="SUPFAM" id="SSF51206">
    <property type="entry name" value="cAMP-binding domain-like"/>
    <property type="match status" value="1"/>
</dbReference>
<evidence type="ECO:0000256" key="3">
    <source>
        <dbReference type="ARBA" id="ARBA00023163"/>
    </source>
</evidence>
<dbReference type="GO" id="GO:0003677">
    <property type="term" value="F:DNA binding"/>
    <property type="evidence" value="ECO:0007669"/>
    <property type="project" value="UniProtKB-KW"/>
</dbReference>
<keyword evidence="2" id="KW-0238">DNA-binding</keyword>
<evidence type="ECO:0000259" key="4">
    <source>
        <dbReference type="PROSITE" id="PS51063"/>
    </source>
</evidence>
<gene>
    <name evidence="5" type="ORF">C1634_024925</name>
</gene>
<dbReference type="Proteomes" id="UP000236413">
    <property type="component" value="Unassembled WGS sequence"/>
</dbReference>
<feature type="domain" description="HTH crp-type" evidence="4">
    <location>
        <begin position="145"/>
        <end position="211"/>
    </location>
</feature>
<evidence type="ECO:0000256" key="1">
    <source>
        <dbReference type="ARBA" id="ARBA00023015"/>
    </source>
</evidence>
<evidence type="ECO:0000256" key="2">
    <source>
        <dbReference type="ARBA" id="ARBA00023125"/>
    </source>
</evidence>
<reference evidence="5 6" key="1">
    <citation type="submission" date="2018-04" db="EMBL/GenBank/DDBJ databases">
        <title>Chryseobacterium oncorhynchi 701B-08T from rainbow trout, and Chryseobacterium viscerum 687B-08T from diseased fish.</title>
        <authorList>
            <person name="Jeong J.-J."/>
            <person name="Lee Y.J."/>
            <person name="Pathiraja D."/>
            <person name="Park B."/>
            <person name="Choi I.-G."/>
            <person name="Kim K.D."/>
        </authorList>
    </citation>
    <scope>NUCLEOTIDE SEQUENCE [LARGE SCALE GENOMIC DNA]</scope>
    <source>
        <strain evidence="5 6">687B-08</strain>
    </source>
</reference>
<dbReference type="AlphaFoldDB" id="A0A316W9T5"/>
<dbReference type="InterPro" id="IPR012318">
    <property type="entry name" value="HTH_CRP"/>
</dbReference>
<dbReference type="InterPro" id="IPR018490">
    <property type="entry name" value="cNMP-bd_dom_sf"/>
</dbReference>
<keyword evidence="1" id="KW-0805">Transcription regulation</keyword>
<evidence type="ECO:0000313" key="5">
    <source>
        <dbReference type="EMBL" id="PWN57987.1"/>
    </source>
</evidence>
<dbReference type="Pfam" id="PF00027">
    <property type="entry name" value="cNMP_binding"/>
    <property type="match status" value="1"/>
</dbReference>
<comment type="caution">
    <text evidence="5">The sequence shown here is derived from an EMBL/GenBank/DDBJ whole genome shotgun (WGS) entry which is preliminary data.</text>
</comment>
<dbReference type="SMART" id="SM00419">
    <property type="entry name" value="HTH_CRP"/>
    <property type="match status" value="1"/>
</dbReference>
<dbReference type="GO" id="GO:0006355">
    <property type="term" value="P:regulation of DNA-templated transcription"/>
    <property type="evidence" value="ECO:0007669"/>
    <property type="project" value="InterPro"/>
</dbReference>
<dbReference type="InterPro" id="IPR014710">
    <property type="entry name" value="RmlC-like_jellyroll"/>
</dbReference>
<sequence>MINNQFITEKFGFLGLDFIHELEICSVITDIKSKTEIVSPGQRIQYVPILIKGSIKVFTLNEGRELLYYYIKPGESCIMTFASIFKNCISSVYAYAEESSKALLIPVSSLLRLINSFPGMNNFFYNEYDDRFTALMTMVNDAVFHKLDTRVLNYINQRAVVTGYNPVKITHKDIASALGTSREVISRVLKKLVNEGHVTQHKTAIEIISESQLKDHHFNND</sequence>